<proteinExistence type="predicted"/>
<dbReference type="InterPro" id="IPR011467">
    <property type="entry name" value="DUF1573"/>
</dbReference>
<organism evidence="2 3">
    <name type="scientific">Desulfosarcina ovata subsp. sediminis</name>
    <dbReference type="NCBI Taxonomy" id="885957"/>
    <lineage>
        <taxon>Bacteria</taxon>
        <taxon>Pseudomonadati</taxon>
        <taxon>Thermodesulfobacteriota</taxon>
        <taxon>Desulfobacteria</taxon>
        <taxon>Desulfobacterales</taxon>
        <taxon>Desulfosarcinaceae</taxon>
        <taxon>Desulfosarcina</taxon>
    </lineage>
</organism>
<dbReference type="AlphaFoldDB" id="A0A5K7ZRP9"/>
<accession>A0A5K7ZRP9</accession>
<name>A0A5K7ZRP9_9BACT</name>
<evidence type="ECO:0008006" key="4">
    <source>
        <dbReference type="Google" id="ProtNLM"/>
    </source>
</evidence>
<feature type="chain" id="PRO_5024311587" description="DUF1573 domain-containing protein" evidence="1">
    <location>
        <begin position="22"/>
        <end position="245"/>
    </location>
</feature>
<dbReference type="NCBIfam" id="NF041425">
    <property type="entry name" value="OS_HP2_seleno"/>
    <property type="match status" value="1"/>
</dbReference>
<dbReference type="PANTHER" id="PTHR37833">
    <property type="entry name" value="LIPOPROTEIN-RELATED"/>
    <property type="match status" value="1"/>
</dbReference>
<dbReference type="Pfam" id="PF07610">
    <property type="entry name" value="DUF1573"/>
    <property type="match status" value="1"/>
</dbReference>
<dbReference type="RefSeq" id="WP_155322860.1">
    <property type="nucleotide sequence ID" value="NZ_AP021876.1"/>
</dbReference>
<keyword evidence="1" id="KW-0732">Signal</keyword>
<sequence length="245" mass="26602">MQRYALFVFVLLLGIAPPPVAGSDRPTPADRFTKQSPADAPVAVVPEKTFTFDSVLEGMAVTHAFVIENHGTAPLNVLKVRTSCGCTTAQRPNAIAPGSSGELVVNGNTGGYGGTHFNKSITVYTNDPVAPQIRLWIKGPVAEFAHIVPLKIVLRGTPDDAIQAQATITPNPDHPFRILEIVPDVRIADNIDVRMERQGADYRIVINNRMTTPGQYRGRVMIRTDSALRPQLTLYVIGQINAKKA</sequence>
<dbReference type="PANTHER" id="PTHR37833:SF1">
    <property type="entry name" value="SIGNAL PEPTIDE PROTEIN"/>
    <property type="match status" value="1"/>
</dbReference>
<evidence type="ECO:0000256" key="1">
    <source>
        <dbReference type="SAM" id="SignalP"/>
    </source>
</evidence>
<dbReference type="KEGG" id="dov:DSCO28_29490"/>
<feature type="signal peptide" evidence="1">
    <location>
        <begin position="1"/>
        <end position="21"/>
    </location>
</feature>
<dbReference type="Proteomes" id="UP000425960">
    <property type="component" value="Chromosome"/>
</dbReference>
<dbReference type="EMBL" id="AP021876">
    <property type="protein sequence ID" value="BBO82383.1"/>
    <property type="molecule type" value="Genomic_DNA"/>
</dbReference>
<protein>
    <recommendedName>
        <fullName evidence="4">DUF1573 domain-containing protein</fullName>
    </recommendedName>
</protein>
<evidence type="ECO:0000313" key="3">
    <source>
        <dbReference type="Proteomes" id="UP000425960"/>
    </source>
</evidence>
<reference evidence="2 3" key="1">
    <citation type="submission" date="2019-11" db="EMBL/GenBank/DDBJ databases">
        <title>Comparative genomics of hydrocarbon-degrading Desulfosarcina strains.</title>
        <authorList>
            <person name="Watanabe M."/>
            <person name="Kojima H."/>
            <person name="Fukui M."/>
        </authorList>
    </citation>
    <scope>NUCLEOTIDE SEQUENCE [LARGE SCALE GENOMIC DNA]</scope>
    <source>
        <strain evidence="2 3">28bB2T</strain>
    </source>
</reference>
<dbReference type="Gene3D" id="2.60.40.10">
    <property type="entry name" value="Immunoglobulins"/>
    <property type="match status" value="1"/>
</dbReference>
<evidence type="ECO:0000313" key="2">
    <source>
        <dbReference type="EMBL" id="BBO82383.1"/>
    </source>
</evidence>
<dbReference type="InterPro" id="IPR013783">
    <property type="entry name" value="Ig-like_fold"/>
</dbReference>
<gene>
    <name evidence="2" type="ORF">DSCO28_29490</name>
</gene>